<dbReference type="Gene3D" id="3.80.10.10">
    <property type="entry name" value="Ribonuclease Inhibitor"/>
    <property type="match status" value="1"/>
</dbReference>
<dbReference type="AlphaFoldDB" id="A0AAN8X2C2"/>
<accession>A0AAN8X2C2</accession>
<feature type="non-terminal residue" evidence="2">
    <location>
        <position position="169"/>
    </location>
</feature>
<dbReference type="Proteomes" id="UP001381693">
    <property type="component" value="Unassembled WGS sequence"/>
</dbReference>
<comment type="caution">
    <text evidence="2">The sequence shown here is derived from an EMBL/GenBank/DDBJ whole genome shotgun (WGS) entry which is preliminary data.</text>
</comment>
<dbReference type="EMBL" id="JAXCGZ010014119">
    <property type="protein sequence ID" value="KAK7071639.1"/>
    <property type="molecule type" value="Genomic_DNA"/>
</dbReference>
<reference evidence="2 3" key="1">
    <citation type="submission" date="2023-11" db="EMBL/GenBank/DDBJ databases">
        <title>Halocaridina rubra genome assembly.</title>
        <authorList>
            <person name="Smith C."/>
        </authorList>
    </citation>
    <scope>NUCLEOTIDE SEQUENCE [LARGE SCALE GENOMIC DNA]</scope>
    <source>
        <strain evidence="2">EP-1</strain>
        <tissue evidence="2">Whole</tissue>
    </source>
</reference>
<feature type="region of interest" description="Disordered" evidence="1">
    <location>
        <begin position="1"/>
        <end position="21"/>
    </location>
</feature>
<dbReference type="SUPFAM" id="SSF52058">
    <property type="entry name" value="L domain-like"/>
    <property type="match status" value="1"/>
</dbReference>
<gene>
    <name evidence="2" type="ORF">SK128_003220</name>
</gene>
<evidence type="ECO:0000313" key="2">
    <source>
        <dbReference type="EMBL" id="KAK7071639.1"/>
    </source>
</evidence>
<keyword evidence="3" id="KW-1185">Reference proteome</keyword>
<proteinExistence type="predicted"/>
<protein>
    <submittedName>
        <fullName evidence="2">Uncharacterized protein</fullName>
    </submittedName>
</protein>
<name>A0AAN8X2C2_HALRR</name>
<sequence length="169" mass="18710">MCVTQISMAGHQKRSKSNMSPLSATPLQMRALAMMALILVSLADEAVGAAAGDRKIAESPRMITCPSSHEIHPCTCRVMSKGLDIVCDHIDEKHVHSALDVLKKKPFIIYWMKFRNCNLPRIPDYIFLGLDVRHLNIIRSNVSAIDRSSLSALGSNLQSLDLATNNIRE</sequence>
<dbReference type="InterPro" id="IPR032675">
    <property type="entry name" value="LRR_dom_sf"/>
</dbReference>
<evidence type="ECO:0000313" key="3">
    <source>
        <dbReference type="Proteomes" id="UP001381693"/>
    </source>
</evidence>
<organism evidence="2 3">
    <name type="scientific">Halocaridina rubra</name>
    <name type="common">Hawaiian red shrimp</name>
    <dbReference type="NCBI Taxonomy" id="373956"/>
    <lineage>
        <taxon>Eukaryota</taxon>
        <taxon>Metazoa</taxon>
        <taxon>Ecdysozoa</taxon>
        <taxon>Arthropoda</taxon>
        <taxon>Crustacea</taxon>
        <taxon>Multicrustacea</taxon>
        <taxon>Malacostraca</taxon>
        <taxon>Eumalacostraca</taxon>
        <taxon>Eucarida</taxon>
        <taxon>Decapoda</taxon>
        <taxon>Pleocyemata</taxon>
        <taxon>Caridea</taxon>
        <taxon>Atyoidea</taxon>
        <taxon>Atyidae</taxon>
        <taxon>Halocaridina</taxon>
    </lineage>
</organism>
<evidence type="ECO:0000256" key="1">
    <source>
        <dbReference type="SAM" id="MobiDB-lite"/>
    </source>
</evidence>